<dbReference type="InterPro" id="IPR015422">
    <property type="entry name" value="PyrdxlP-dep_Trfase_small"/>
</dbReference>
<dbReference type="PANTHER" id="PTHR42684">
    <property type="entry name" value="ADENOSYLMETHIONINE-8-AMINO-7-OXONONANOATE AMINOTRANSFERASE"/>
    <property type="match status" value="1"/>
</dbReference>
<evidence type="ECO:0000256" key="7">
    <source>
        <dbReference type="ARBA" id="ARBA00022898"/>
    </source>
</evidence>
<keyword evidence="3 9" id="KW-0032">Aminotransferase</keyword>
<dbReference type="OrthoDB" id="5288905at2"/>
<sequence length="458" mass="49870">MVEKQSDLVGRSLASVWHPCTQMQHHETTPLIPVSHGAGAWLYDTNGKRYLDAISSWWVNLFGHANPRINAALIDQLGKIEHAMLAGFTHEPVIQLSEKLAARTGNVLGHCFYASDGASAVEIALKMSFHFWRNAGQGSKQEFVCLAGSYHGETIGALAVTDVALFRDAYGPLLQKAHVVMSPDARAAEEGETAAGVARRAADALELLLRERAGHIAAVIIEPLVQCATGMAMHDPVYLAEVRTLCDRYGVHLIFDEIAVGCGRTGTFFAAEHAIATGTAAGPVWPDLLCLSKGISGGYLPLSLVMTRDTIFEAFYDVDVRRGFLHSHSYTGNPLACRAALATLAIFEEDDVLNVNRQRAQRLTVALQPLAGHERVANFRQCGMIWAFDAQIDDPAAAATFSRRFFARALENELLVRPIGCTVYLMPPYILSDAECDLLAERTATVFDHVIAPSGRMT</sequence>
<comment type="similarity">
    <text evidence="9">Belongs to the class-III pyridoxal-phosphate-dependent aminotransferase family. BioA subfamily.</text>
</comment>
<feature type="binding site" evidence="9">
    <location>
        <position position="327"/>
    </location>
    <ligand>
        <name>substrate</name>
    </ligand>
</feature>
<keyword evidence="7 9" id="KW-0663">Pyridoxal phosphate</keyword>
<gene>
    <name evidence="9" type="primary">bioA</name>
    <name evidence="10" type="ORF">A3840_14785</name>
</gene>
<dbReference type="CDD" id="cd00610">
    <property type="entry name" value="OAT_like"/>
    <property type="match status" value="1"/>
</dbReference>
<evidence type="ECO:0000256" key="3">
    <source>
        <dbReference type="ARBA" id="ARBA00022576"/>
    </source>
</evidence>
<keyword evidence="5 9" id="KW-0949">S-adenosyl-L-methionine</keyword>
<dbReference type="RefSeq" id="WP_067458407.1">
    <property type="nucleotide sequence ID" value="NZ_LVVY01000112.1"/>
</dbReference>
<accession>A0A178HRK6</accession>
<keyword evidence="6 9" id="KW-0093">Biotin biosynthesis</keyword>
<evidence type="ECO:0000256" key="8">
    <source>
        <dbReference type="ARBA" id="ARBA00048449"/>
    </source>
</evidence>
<feature type="binding site" evidence="9">
    <location>
        <begin position="117"/>
        <end position="118"/>
    </location>
    <ligand>
        <name>pyridoxal 5'-phosphate</name>
        <dbReference type="ChEBI" id="CHEBI:597326"/>
    </ligand>
</feature>
<comment type="pathway">
    <text evidence="2 9">Cofactor biosynthesis; biotin biosynthesis; 7,8-diaminononanoate from 8-amino-7-oxononanoate (SAM route): step 1/1.</text>
</comment>
<keyword evidence="11" id="KW-1185">Reference proteome</keyword>
<name>A0A178HRK6_9HYPH</name>
<feature type="binding site" evidence="9">
    <location>
        <position position="293"/>
    </location>
    <ligand>
        <name>substrate</name>
    </ligand>
</feature>
<dbReference type="EMBL" id="LVVY01000112">
    <property type="protein sequence ID" value="OAM75299.1"/>
    <property type="molecule type" value="Genomic_DNA"/>
</dbReference>
<dbReference type="Proteomes" id="UP000078389">
    <property type="component" value="Unassembled WGS sequence"/>
</dbReference>
<dbReference type="NCBIfam" id="TIGR00508">
    <property type="entry name" value="bioA"/>
    <property type="match status" value="1"/>
</dbReference>
<evidence type="ECO:0000256" key="5">
    <source>
        <dbReference type="ARBA" id="ARBA00022691"/>
    </source>
</evidence>
<dbReference type="GO" id="GO:0009102">
    <property type="term" value="P:biotin biosynthetic process"/>
    <property type="evidence" value="ECO:0007669"/>
    <property type="project" value="UniProtKB-UniRule"/>
</dbReference>
<evidence type="ECO:0000313" key="10">
    <source>
        <dbReference type="EMBL" id="OAM75299.1"/>
    </source>
</evidence>
<dbReference type="STRING" id="1770058.A3840_14785"/>
<organism evidence="10 11">
    <name type="scientific">Devosia elaeis</name>
    <dbReference type="NCBI Taxonomy" id="1770058"/>
    <lineage>
        <taxon>Bacteria</taxon>
        <taxon>Pseudomonadati</taxon>
        <taxon>Pseudomonadota</taxon>
        <taxon>Alphaproteobacteria</taxon>
        <taxon>Hyphomicrobiales</taxon>
        <taxon>Devosiaceae</taxon>
        <taxon>Devosia</taxon>
    </lineage>
</organism>
<keyword evidence="4 9" id="KW-0808">Transferase</keyword>
<comment type="caution">
    <text evidence="10">The sequence shown here is derived from an EMBL/GenBank/DDBJ whole genome shotgun (WGS) entry which is preliminary data.</text>
</comment>
<dbReference type="GO" id="GO:0030170">
    <property type="term" value="F:pyridoxal phosphate binding"/>
    <property type="evidence" value="ECO:0007669"/>
    <property type="project" value="UniProtKB-UniRule"/>
</dbReference>
<dbReference type="InterPro" id="IPR005814">
    <property type="entry name" value="Aminotrans_3"/>
</dbReference>
<feature type="modified residue" description="N6-(pyridoxal phosphate)lysine" evidence="9">
    <location>
        <position position="293"/>
    </location>
</feature>
<dbReference type="EC" id="2.6.1.62" evidence="9"/>
<comment type="catalytic activity">
    <reaction evidence="8 9">
        <text>(8S)-8-amino-7-oxononanoate + S-adenosyl-L-methionine = S-adenosyl-4-methylsulfanyl-2-oxobutanoate + (7R,8S)-7,8-diammoniononanoate</text>
        <dbReference type="Rhea" id="RHEA:16861"/>
        <dbReference type="ChEBI" id="CHEBI:16490"/>
        <dbReference type="ChEBI" id="CHEBI:59789"/>
        <dbReference type="ChEBI" id="CHEBI:149468"/>
        <dbReference type="ChEBI" id="CHEBI:149469"/>
        <dbReference type="EC" id="2.6.1.62"/>
    </reaction>
</comment>
<evidence type="ECO:0000313" key="11">
    <source>
        <dbReference type="Proteomes" id="UP000078389"/>
    </source>
</evidence>
<evidence type="ECO:0000256" key="9">
    <source>
        <dbReference type="HAMAP-Rule" id="MF_00834"/>
    </source>
</evidence>
<evidence type="ECO:0000256" key="4">
    <source>
        <dbReference type="ARBA" id="ARBA00022679"/>
    </source>
</evidence>
<dbReference type="InterPro" id="IPR015424">
    <property type="entry name" value="PyrdxlP-dep_Trfase"/>
</dbReference>
<feature type="binding site" evidence="9">
    <location>
        <position position="256"/>
    </location>
    <ligand>
        <name>pyridoxal 5'-phosphate</name>
        <dbReference type="ChEBI" id="CHEBI:597326"/>
    </ligand>
</feature>
<comment type="cofactor">
    <cofactor evidence="1 9">
        <name>pyridoxal 5'-phosphate</name>
        <dbReference type="ChEBI" id="CHEBI:597326"/>
    </cofactor>
</comment>
<comment type="subunit">
    <text evidence="9">Homodimer.</text>
</comment>
<comment type="function">
    <text evidence="9">Catalyzes the transfer of the alpha-amino group from S-adenosyl-L-methionine (SAM) to 7-keto-8-aminopelargonic acid (KAPA) to form 7,8-diaminopelargonic acid (DAPA). It is the only aminotransferase known to utilize SAM as an amino donor.</text>
</comment>
<dbReference type="Gene3D" id="3.40.640.10">
    <property type="entry name" value="Type I PLP-dependent aspartate aminotransferase-like (Major domain)"/>
    <property type="match status" value="1"/>
</dbReference>
<dbReference type="PANTHER" id="PTHR42684:SF17">
    <property type="entry name" value="ADENOSYLMETHIONINE-8-AMINO-7-OXONONANOATE AMINOTRANSFERASE"/>
    <property type="match status" value="1"/>
</dbReference>
<dbReference type="Pfam" id="PF00202">
    <property type="entry name" value="Aminotran_3"/>
    <property type="match status" value="1"/>
</dbReference>
<feature type="site" description="Participates in the substrate recognition with KAPA and in a stacking interaction with the adenine ring of SAM" evidence="9">
    <location>
        <position position="20"/>
    </location>
</feature>
<reference evidence="10 11" key="1">
    <citation type="submission" date="2016-03" db="EMBL/GenBank/DDBJ databases">
        <title>Genome sequencing of Devosia sp. S37.</title>
        <authorList>
            <person name="Mohd Nor M."/>
        </authorList>
    </citation>
    <scope>NUCLEOTIDE SEQUENCE [LARGE SCALE GENOMIC DNA]</scope>
    <source>
        <strain evidence="10 11">S37</strain>
    </source>
</reference>
<keyword evidence="9" id="KW-0963">Cytoplasm</keyword>
<dbReference type="SUPFAM" id="SSF53383">
    <property type="entry name" value="PLP-dependent transferases"/>
    <property type="match status" value="1"/>
</dbReference>
<dbReference type="Gene3D" id="3.90.1150.10">
    <property type="entry name" value="Aspartate Aminotransferase, domain 1"/>
    <property type="match status" value="1"/>
</dbReference>
<dbReference type="HAMAP" id="MF_00834">
    <property type="entry name" value="BioA"/>
    <property type="match status" value="1"/>
</dbReference>
<dbReference type="AlphaFoldDB" id="A0A178HRK6"/>
<dbReference type="GO" id="GO:0004015">
    <property type="term" value="F:adenosylmethionine-8-amino-7-oxononanoate transaminase activity"/>
    <property type="evidence" value="ECO:0007669"/>
    <property type="project" value="UniProtKB-UniRule"/>
</dbReference>
<evidence type="ECO:0000256" key="1">
    <source>
        <dbReference type="ARBA" id="ARBA00001933"/>
    </source>
</evidence>
<feature type="binding site" evidence="9">
    <location>
        <position position="57"/>
    </location>
    <ligand>
        <name>substrate</name>
    </ligand>
</feature>
<evidence type="ECO:0000256" key="6">
    <source>
        <dbReference type="ARBA" id="ARBA00022756"/>
    </source>
</evidence>
<feature type="binding site" evidence="9">
    <location>
        <position position="417"/>
    </location>
    <ligand>
        <name>substrate</name>
    </ligand>
</feature>
<dbReference type="GO" id="GO:0005737">
    <property type="term" value="C:cytoplasm"/>
    <property type="evidence" value="ECO:0007669"/>
    <property type="project" value="UniProtKB-SubCell"/>
</dbReference>
<feature type="binding site" evidence="9">
    <location>
        <begin position="328"/>
        <end position="329"/>
    </location>
    <ligand>
        <name>pyridoxal 5'-phosphate</name>
        <dbReference type="ChEBI" id="CHEBI:597326"/>
    </ligand>
</feature>
<dbReference type="PIRSF" id="PIRSF000521">
    <property type="entry name" value="Transaminase_4ab_Lys_Orn"/>
    <property type="match status" value="1"/>
</dbReference>
<feature type="binding site" evidence="9">
    <location>
        <position position="150"/>
    </location>
    <ligand>
        <name>substrate</name>
    </ligand>
</feature>
<protein>
    <recommendedName>
        <fullName evidence="9">Adenosylmethionine-8-amino-7-oxononanoate aminotransferase</fullName>
        <ecNumber evidence="9">2.6.1.62</ecNumber>
    </recommendedName>
    <alternativeName>
        <fullName evidence="9">7,8-diamino-pelargonic acid aminotransferase</fullName>
        <shortName evidence="9">DAPA AT</shortName>
        <shortName evidence="9">DAPA aminotransferase</shortName>
    </alternativeName>
    <alternativeName>
        <fullName evidence="9">7,8-diaminononanoate synthase</fullName>
        <shortName evidence="9">DANS</shortName>
    </alternativeName>
    <alternativeName>
        <fullName evidence="9">Diaminopelargonic acid synthase</fullName>
    </alternativeName>
</protein>
<proteinExistence type="inferred from homology"/>
<comment type="subcellular location">
    <subcellularLocation>
        <location evidence="9">Cytoplasm</location>
    </subcellularLocation>
</comment>
<evidence type="ECO:0000256" key="2">
    <source>
        <dbReference type="ARBA" id="ARBA00005063"/>
    </source>
</evidence>
<dbReference type="InterPro" id="IPR005815">
    <property type="entry name" value="BioA"/>
</dbReference>
<dbReference type="UniPathway" id="UPA00078">
    <property type="reaction ID" value="UER00160"/>
</dbReference>
<dbReference type="InterPro" id="IPR015421">
    <property type="entry name" value="PyrdxlP-dep_Trfase_major"/>
</dbReference>